<dbReference type="Proteomes" id="UP000054466">
    <property type="component" value="Unassembled WGS sequence"/>
</dbReference>
<name>A0A0D2CQ40_9EURO</name>
<feature type="domain" description="Heterokaryon incompatibility" evidence="1">
    <location>
        <begin position="351"/>
        <end position="457"/>
    </location>
</feature>
<accession>A0A0D2CQ40</accession>
<proteinExistence type="predicted"/>
<organism evidence="2 3">
    <name type="scientific">Cladophialophora immunda</name>
    <dbReference type="NCBI Taxonomy" id="569365"/>
    <lineage>
        <taxon>Eukaryota</taxon>
        <taxon>Fungi</taxon>
        <taxon>Dikarya</taxon>
        <taxon>Ascomycota</taxon>
        <taxon>Pezizomycotina</taxon>
        <taxon>Eurotiomycetes</taxon>
        <taxon>Chaetothyriomycetidae</taxon>
        <taxon>Chaetothyriales</taxon>
        <taxon>Herpotrichiellaceae</taxon>
        <taxon>Cladophialophora</taxon>
    </lineage>
</organism>
<evidence type="ECO:0000259" key="1">
    <source>
        <dbReference type="Pfam" id="PF06985"/>
    </source>
</evidence>
<dbReference type="VEuPathDB" id="FungiDB:PV07_03634"/>
<dbReference type="OrthoDB" id="2426273at2759"/>
<gene>
    <name evidence="2" type="ORF">PV07_03634</name>
</gene>
<sequence>MDHIPTPEHPYRPIHVPWLGGSQKFHIEYDGKGFLDFPSRHGWNTQSLQDADFEGKDAAQTAAFVQEWLYVGLISSVFQVCGITFDRHHLIRHASGFRTKKKKHRAFITTRTLGKKLQQWYDKEKYASPPVKAEHEGDIRYNFAFASGVLEAFNRKLRTAANDAEATYLRSCLPGEVELSVVILLATIQYFHMVIYDPPSRLVVPTCPWLSSVMEGEGWCVGQVAKLWRRHRNALAMYYFKMLGPPTVKKDHSRCSKGRCAANDILEEVYVTAHCPVEPSFMHFQIPKMITKRMSCRCGGQTGPPSDQLIAIIQDGNIPIISVRCPTTTQNGKWDDSLDLKVVAYTGDTPYVAISHVWSDGLGNPRANTLPICQLKALRSQLQYMILTNPEYFDDIFPEGLHIHKTARLERVYFWIDTLCVPVSNLETRKKAIRDMRSVYEAASAVLVKDAELNAQSRYCPIEELMARVCVSPWCGRLWTLQEGALNDRVFVQTSHREVVPLDDLNEPTRALVLLSDELLDAESADLVDRGSPSANGDNNSSSEQLDFAAKFAACPSAILSVNVLPSSIGSNSILRQTKAELFSHILTEVRCRETSKASDEAICLTTLLDAGVEDVLREDGGEKRWTAFLSVVEDVISARIIFTNLPRMALKGYHWAPRSFLNSAEGSELSRVVNVHGFDPGSHEFQHNSDLDEPHHARQVSRPARISERGLMVSSPGFAFRPLANPLASEFCFTEEDGAVTYWCITEYSRVHFEAYFEDTAAFLPEQPWDVVKAGASSRLSLVLENHFSDPPAPLRGALLMDCTDEAKMVYGTYLCLVLVIRTTKTYRPPDFELAKEKMVQNTEHAQWELAVEAKLSGQQEWCVA</sequence>
<keyword evidence="3" id="KW-1185">Reference proteome</keyword>
<dbReference type="PANTHER" id="PTHR39596">
    <property type="match status" value="1"/>
</dbReference>
<evidence type="ECO:0000313" key="2">
    <source>
        <dbReference type="EMBL" id="KIW32060.1"/>
    </source>
</evidence>
<dbReference type="AlphaFoldDB" id="A0A0D2CQ40"/>
<protein>
    <recommendedName>
        <fullName evidence="1">Heterokaryon incompatibility domain-containing protein</fullName>
    </recommendedName>
</protein>
<dbReference type="InterPro" id="IPR010730">
    <property type="entry name" value="HET"/>
</dbReference>
<dbReference type="PANTHER" id="PTHR39596:SF2">
    <property type="entry name" value="HET DOMAIN PROTEIN (AFU_ORTHOLOGUE AFUA_1G17550)-RELATED"/>
    <property type="match status" value="1"/>
</dbReference>
<dbReference type="GeneID" id="27342828"/>
<dbReference type="STRING" id="569365.A0A0D2CQ40"/>
<dbReference type="EMBL" id="KN847041">
    <property type="protein sequence ID" value="KIW32060.1"/>
    <property type="molecule type" value="Genomic_DNA"/>
</dbReference>
<dbReference type="RefSeq" id="XP_016252276.1">
    <property type="nucleotide sequence ID" value="XM_016390374.1"/>
</dbReference>
<evidence type="ECO:0000313" key="3">
    <source>
        <dbReference type="Proteomes" id="UP000054466"/>
    </source>
</evidence>
<dbReference type="Pfam" id="PF06985">
    <property type="entry name" value="HET"/>
    <property type="match status" value="1"/>
</dbReference>
<reference evidence="2 3" key="1">
    <citation type="submission" date="2015-01" db="EMBL/GenBank/DDBJ databases">
        <title>The Genome Sequence of Cladophialophora immunda CBS83496.</title>
        <authorList>
            <consortium name="The Broad Institute Genomics Platform"/>
            <person name="Cuomo C."/>
            <person name="de Hoog S."/>
            <person name="Gorbushina A."/>
            <person name="Stielow B."/>
            <person name="Teixiera M."/>
            <person name="Abouelleil A."/>
            <person name="Chapman S.B."/>
            <person name="Priest M."/>
            <person name="Young S.K."/>
            <person name="Wortman J."/>
            <person name="Nusbaum C."/>
            <person name="Birren B."/>
        </authorList>
    </citation>
    <scope>NUCLEOTIDE SEQUENCE [LARGE SCALE GENOMIC DNA]</scope>
    <source>
        <strain evidence="2 3">CBS 83496</strain>
    </source>
</reference>
<dbReference type="HOGENOM" id="CLU_009388_3_0_1"/>